<accession>A0A915KP81</accession>
<evidence type="ECO:0000313" key="1">
    <source>
        <dbReference type="Proteomes" id="UP000887565"/>
    </source>
</evidence>
<protein>
    <submittedName>
        <fullName evidence="2">Uncharacterized protein</fullName>
    </submittedName>
</protein>
<reference evidence="2" key="1">
    <citation type="submission" date="2022-11" db="UniProtKB">
        <authorList>
            <consortium name="WormBaseParasite"/>
        </authorList>
    </citation>
    <scope>IDENTIFICATION</scope>
</reference>
<dbReference type="WBParaSite" id="nRc.2.0.1.t40596-RA">
    <property type="protein sequence ID" value="nRc.2.0.1.t40596-RA"/>
    <property type="gene ID" value="nRc.2.0.1.g40596"/>
</dbReference>
<name>A0A915KP81_ROMCU</name>
<dbReference type="AlphaFoldDB" id="A0A915KP81"/>
<evidence type="ECO:0000313" key="2">
    <source>
        <dbReference type="WBParaSite" id="nRc.2.0.1.t40596-RA"/>
    </source>
</evidence>
<proteinExistence type="predicted"/>
<keyword evidence="1" id="KW-1185">Reference proteome</keyword>
<organism evidence="1 2">
    <name type="scientific">Romanomermis culicivorax</name>
    <name type="common">Nematode worm</name>
    <dbReference type="NCBI Taxonomy" id="13658"/>
    <lineage>
        <taxon>Eukaryota</taxon>
        <taxon>Metazoa</taxon>
        <taxon>Ecdysozoa</taxon>
        <taxon>Nematoda</taxon>
        <taxon>Enoplea</taxon>
        <taxon>Dorylaimia</taxon>
        <taxon>Mermithida</taxon>
        <taxon>Mermithoidea</taxon>
        <taxon>Mermithidae</taxon>
        <taxon>Romanomermis</taxon>
    </lineage>
</organism>
<sequence length="73" mass="8507">SVLLLLCVGVKATIGESFVLLYCRLSYIFIVCVPMDRRESTSIWSQVQCLNQQHDHISRWASYRFKGWQAINQ</sequence>
<dbReference type="Proteomes" id="UP000887565">
    <property type="component" value="Unplaced"/>
</dbReference>